<reference evidence="3 4" key="1">
    <citation type="submission" date="2024-09" db="EMBL/GenBank/DDBJ databases">
        <authorList>
            <person name="Sun Q."/>
            <person name="Mori K."/>
        </authorList>
    </citation>
    <scope>NUCLEOTIDE SEQUENCE [LARGE SCALE GENOMIC DNA]</scope>
    <source>
        <strain evidence="3 4">NCAIM B.02604</strain>
    </source>
</reference>
<dbReference type="SUPFAM" id="SSF53474">
    <property type="entry name" value="alpha/beta-Hydrolases"/>
    <property type="match status" value="1"/>
</dbReference>
<dbReference type="InterPro" id="IPR000073">
    <property type="entry name" value="AB_hydrolase_1"/>
</dbReference>
<keyword evidence="4" id="KW-1185">Reference proteome</keyword>
<proteinExistence type="predicted"/>
<feature type="domain" description="AB hydrolase-1" evidence="2">
    <location>
        <begin position="26"/>
        <end position="263"/>
    </location>
</feature>
<sequence length="271" mass="30398">MGRVTALENFSIHTETVGDDDADYKVVFLHGLFGRGKNFSRIAAGLTPEAQSLLVDLPNHGQSDWTEKFDYLELADMVAAELQKSFAADGPVNVVGHSMGGKVAMLLALRHPELVHKLVVLDISPTTATSGRGEFQHLLGSLTGLDLSTIERRSDADEQLKDKIDHPTVRGFLLQNLRYEPNGFRWEPNLDLLYRELETIMAFPEGLTEQFEGPVLWIGGGRSDYVTDEDVPAMRALFPRTHRMTFKEAGHWIHSEQADETIATLRYFFSR</sequence>
<dbReference type="InterPro" id="IPR029058">
    <property type="entry name" value="AB_hydrolase_fold"/>
</dbReference>
<dbReference type="PANTHER" id="PTHR46118">
    <property type="entry name" value="PROTEIN ABHD11"/>
    <property type="match status" value="1"/>
</dbReference>
<dbReference type="Pfam" id="PF12697">
    <property type="entry name" value="Abhydrolase_6"/>
    <property type="match status" value="1"/>
</dbReference>
<accession>A0ABV6P8G8</accession>
<comment type="caution">
    <text evidence="3">The sequence shown here is derived from an EMBL/GenBank/DDBJ whole genome shotgun (WGS) entry which is preliminary data.</text>
</comment>
<dbReference type="Gene3D" id="3.40.50.1820">
    <property type="entry name" value="alpha/beta hydrolase"/>
    <property type="match status" value="1"/>
</dbReference>
<evidence type="ECO:0000259" key="2">
    <source>
        <dbReference type="Pfam" id="PF12697"/>
    </source>
</evidence>
<protein>
    <submittedName>
        <fullName evidence="3">Alpha/beta fold hydrolase</fullName>
    </submittedName>
</protein>
<evidence type="ECO:0000313" key="4">
    <source>
        <dbReference type="Proteomes" id="UP001589862"/>
    </source>
</evidence>
<dbReference type="GO" id="GO:0016787">
    <property type="term" value="F:hydrolase activity"/>
    <property type="evidence" value="ECO:0007669"/>
    <property type="project" value="UniProtKB-KW"/>
</dbReference>
<name>A0ABV6P8G8_9MICC</name>
<keyword evidence="1 3" id="KW-0378">Hydrolase</keyword>
<dbReference type="EMBL" id="JBHLUB010000003">
    <property type="protein sequence ID" value="MFC0581425.1"/>
    <property type="molecule type" value="Genomic_DNA"/>
</dbReference>
<gene>
    <name evidence="3" type="ORF">ACFFFR_03330</name>
</gene>
<evidence type="ECO:0000256" key="1">
    <source>
        <dbReference type="ARBA" id="ARBA00022801"/>
    </source>
</evidence>
<dbReference type="PRINTS" id="PR00111">
    <property type="entry name" value="ABHYDROLASE"/>
</dbReference>
<dbReference type="PANTHER" id="PTHR46118:SF4">
    <property type="entry name" value="PROTEIN ABHD11"/>
    <property type="match status" value="1"/>
</dbReference>
<evidence type="ECO:0000313" key="3">
    <source>
        <dbReference type="EMBL" id="MFC0581425.1"/>
    </source>
</evidence>
<dbReference type="RefSeq" id="WP_377458107.1">
    <property type="nucleotide sequence ID" value="NZ_JBHLUB010000003.1"/>
</dbReference>
<organism evidence="3 4">
    <name type="scientific">Micrococcoides hystricis</name>
    <dbReference type="NCBI Taxonomy" id="1572761"/>
    <lineage>
        <taxon>Bacteria</taxon>
        <taxon>Bacillati</taxon>
        <taxon>Actinomycetota</taxon>
        <taxon>Actinomycetes</taxon>
        <taxon>Micrococcales</taxon>
        <taxon>Micrococcaceae</taxon>
        <taxon>Micrococcoides</taxon>
    </lineage>
</organism>
<dbReference type="Proteomes" id="UP001589862">
    <property type="component" value="Unassembled WGS sequence"/>
</dbReference>